<reference evidence="2" key="1">
    <citation type="thesis" date="2020" institute="ProQuest LLC" country="789 East Eisenhower Parkway, Ann Arbor, MI, USA">
        <title>Comparative Genomics and Chromosome Evolution.</title>
        <authorList>
            <person name="Mudd A.B."/>
        </authorList>
    </citation>
    <scope>NUCLEOTIDE SEQUENCE</scope>
    <source>
        <strain evidence="2">Female2</strain>
        <tissue evidence="2">Blood</tissue>
    </source>
</reference>
<dbReference type="PANTHER" id="PTHR28540">
    <property type="entry name" value="BCL2-ASSOCIATED AGONIST OF CELL DEATH"/>
    <property type="match status" value="1"/>
</dbReference>
<gene>
    <name evidence="2" type="ORF">GDO86_008600</name>
</gene>
<name>A0A8T2J2D0_9PIPI</name>
<evidence type="ECO:0000313" key="3">
    <source>
        <dbReference type="Proteomes" id="UP000812440"/>
    </source>
</evidence>
<dbReference type="EMBL" id="JAACNH010000007">
    <property type="protein sequence ID" value="KAG8437974.1"/>
    <property type="molecule type" value="Genomic_DNA"/>
</dbReference>
<dbReference type="OrthoDB" id="8991151at2759"/>
<proteinExistence type="predicted"/>
<dbReference type="PANTHER" id="PTHR28540:SF1">
    <property type="entry name" value="BCL2-ASSOCIATED AGONIST OF CELL DEATH"/>
    <property type="match status" value="1"/>
</dbReference>
<feature type="region of interest" description="Disordered" evidence="1">
    <location>
        <begin position="1"/>
        <end position="81"/>
    </location>
</feature>
<comment type="caution">
    <text evidence="2">The sequence shown here is derived from an EMBL/GenBank/DDBJ whole genome shotgun (WGS) entry which is preliminary data.</text>
</comment>
<dbReference type="Pfam" id="PF10514">
    <property type="entry name" value="Bcl-2_BAD"/>
    <property type="match status" value="1"/>
</dbReference>
<dbReference type="InterPro" id="IPR018868">
    <property type="entry name" value="BAD"/>
</dbReference>
<evidence type="ECO:0000313" key="2">
    <source>
        <dbReference type="EMBL" id="KAG8437973.1"/>
    </source>
</evidence>
<dbReference type="Proteomes" id="UP000812440">
    <property type="component" value="Chromosome 4"/>
</dbReference>
<organism evidence="2 3">
    <name type="scientific">Hymenochirus boettgeri</name>
    <name type="common">Congo dwarf clawed frog</name>
    <dbReference type="NCBI Taxonomy" id="247094"/>
    <lineage>
        <taxon>Eukaryota</taxon>
        <taxon>Metazoa</taxon>
        <taxon>Chordata</taxon>
        <taxon>Craniata</taxon>
        <taxon>Vertebrata</taxon>
        <taxon>Euteleostomi</taxon>
        <taxon>Amphibia</taxon>
        <taxon>Batrachia</taxon>
        <taxon>Anura</taxon>
        <taxon>Pipoidea</taxon>
        <taxon>Pipidae</taxon>
        <taxon>Pipinae</taxon>
        <taxon>Hymenochirus</taxon>
    </lineage>
</organism>
<keyword evidence="3" id="KW-1185">Reference proteome</keyword>
<sequence>MAVHSSAAVFKIEEYDDEDQGGPVSDVDPPHAAGIEGPTSKSFPYIRSIKGKERRIRTESASDSTETDKEDELHRFRTRSRSAPSSMLVAAKYGRELRRMSDEFDQSFIGLPRPKSANAAGELAGSKSFKELFMDLFIWRRSKEKNEEQ</sequence>
<dbReference type="GO" id="GO:0006915">
    <property type="term" value="P:apoptotic process"/>
    <property type="evidence" value="ECO:0007669"/>
    <property type="project" value="InterPro"/>
</dbReference>
<accession>A0A8T2J2D0</accession>
<dbReference type="EMBL" id="JAACNH010000007">
    <property type="protein sequence ID" value="KAG8437973.1"/>
    <property type="molecule type" value="Genomic_DNA"/>
</dbReference>
<dbReference type="AlphaFoldDB" id="A0A8T2J2D0"/>
<evidence type="ECO:0000256" key="1">
    <source>
        <dbReference type="SAM" id="MobiDB-lite"/>
    </source>
</evidence>
<protein>
    <submittedName>
        <fullName evidence="2">Uncharacterized protein</fullName>
    </submittedName>
</protein>